<dbReference type="RefSeq" id="WP_243995487.1">
    <property type="nucleotide sequence ID" value="NZ_JALHLE010000028.1"/>
</dbReference>
<feature type="transmembrane region" description="Helical" evidence="1">
    <location>
        <begin position="208"/>
        <end position="227"/>
    </location>
</feature>
<keyword evidence="1" id="KW-0472">Membrane</keyword>
<sequence length="420" mass="47110">MTLDEDDGDHGYAMSAHVAALIESEEDEEATVRAFIADIFTQRIRSHHARAMEGPRFSECLDRFIERAPQIIEVVVITIGVESFSIQQVQRITDDLVELEDREFVARYGLEELFAALTEAQAAGERDPETPYEALARHLRPDDPAAGAREVDQLILLVKRFRGAQHNRRQIVTLAAPLFLAIGLTSLGLPALFHAIEPATPLPLPTPPPGAATVVLALGVGLLWRIFQGSDVIDPPLPAAAAQWLAAHDRDYGLRSWDELYWPTAKRLACERTFLGFDFWKKVPPPESEWPEIRCADPEWDYWEHGPGKPVSARYYRPFMARIERWDHHASRVLLGCLVLVIGAALADTVWSILSRDHIGLFANPSLKVGVVLVAMLLTFALAHGGLPRLRWLPRALRRHWFGPLPADAEAYRDYLLGRT</sequence>
<keyword evidence="1" id="KW-1133">Transmembrane helix</keyword>
<feature type="transmembrane region" description="Helical" evidence="1">
    <location>
        <begin position="333"/>
        <end position="354"/>
    </location>
</feature>
<reference evidence="2" key="1">
    <citation type="submission" date="2022-03" db="EMBL/GenBank/DDBJ databases">
        <title>Identification of a novel bacterium isolated from mangrove sediments.</title>
        <authorList>
            <person name="Pan X."/>
        </authorList>
    </citation>
    <scope>NUCLEOTIDE SEQUENCE</scope>
    <source>
        <strain evidence="2">B2580</strain>
    </source>
</reference>
<evidence type="ECO:0000256" key="1">
    <source>
        <dbReference type="SAM" id="Phobius"/>
    </source>
</evidence>
<organism evidence="2 3">
    <name type="scientific">Novosphingobium album</name>
    <name type="common">ex Hu et al. 2023</name>
    <dbReference type="NCBI Taxonomy" id="2930093"/>
    <lineage>
        <taxon>Bacteria</taxon>
        <taxon>Pseudomonadati</taxon>
        <taxon>Pseudomonadota</taxon>
        <taxon>Alphaproteobacteria</taxon>
        <taxon>Sphingomonadales</taxon>
        <taxon>Sphingomonadaceae</taxon>
        <taxon>Novosphingobium</taxon>
    </lineage>
</organism>
<feature type="transmembrane region" description="Helical" evidence="1">
    <location>
        <begin position="366"/>
        <end position="387"/>
    </location>
</feature>
<dbReference type="Proteomes" id="UP001162880">
    <property type="component" value="Unassembled WGS sequence"/>
</dbReference>
<name>A0ABT0B502_9SPHN</name>
<keyword evidence="1" id="KW-0812">Transmembrane</keyword>
<keyword evidence="3" id="KW-1185">Reference proteome</keyword>
<evidence type="ECO:0000313" key="2">
    <source>
        <dbReference type="EMBL" id="MCJ2180122.1"/>
    </source>
</evidence>
<proteinExistence type="predicted"/>
<protein>
    <submittedName>
        <fullName evidence="2">Uncharacterized protein</fullName>
    </submittedName>
</protein>
<gene>
    <name evidence="2" type="ORF">MTR64_16245</name>
</gene>
<dbReference type="EMBL" id="JALHLE010000028">
    <property type="protein sequence ID" value="MCJ2180122.1"/>
    <property type="molecule type" value="Genomic_DNA"/>
</dbReference>
<comment type="caution">
    <text evidence="2">The sequence shown here is derived from an EMBL/GenBank/DDBJ whole genome shotgun (WGS) entry which is preliminary data.</text>
</comment>
<feature type="transmembrane region" description="Helical" evidence="1">
    <location>
        <begin position="171"/>
        <end position="196"/>
    </location>
</feature>
<accession>A0ABT0B502</accession>
<evidence type="ECO:0000313" key="3">
    <source>
        <dbReference type="Proteomes" id="UP001162880"/>
    </source>
</evidence>